<accession>A0AAU7U1I2</accession>
<dbReference type="AlphaFoldDB" id="A0AAU7U1I2"/>
<dbReference type="EMBL" id="CP158292">
    <property type="protein sequence ID" value="XBV46655.1"/>
    <property type="molecule type" value="Genomic_DNA"/>
</dbReference>
<reference evidence="1" key="1">
    <citation type="submission" date="2024-06" db="EMBL/GenBank/DDBJ databases">
        <title>Multiomics insights into the TNT degradation mechanism by Pantoea sp. BJ2 isolated from an ammunition destruction site.</title>
        <authorList>
            <person name="Luo J."/>
        </authorList>
    </citation>
    <scope>NUCLEOTIDE SEQUENCE</scope>
    <source>
        <strain evidence="1">BJ2</strain>
    </source>
</reference>
<organism evidence="1">
    <name type="scientific">Pantoea sp. BJ2</name>
    <dbReference type="NCBI Taxonomy" id="3141322"/>
    <lineage>
        <taxon>Bacteria</taxon>
        <taxon>Pseudomonadati</taxon>
        <taxon>Pseudomonadota</taxon>
        <taxon>Gammaproteobacteria</taxon>
        <taxon>Enterobacterales</taxon>
        <taxon>Erwiniaceae</taxon>
        <taxon>Pantoea</taxon>
    </lineage>
</organism>
<sequence>MPRDYEIKDAFRFAIKRDAAGRYTVSTLDFVRELERLNWHYTPRQANNWIEAHKSVFRDISTSEGDERVFQVFNPNGGM</sequence>
<protein>
    <submittedName>
        <fullName evidence="1">DNA polymerase V</fullName>
    </submittedName>
</protein>
<gene>
    <name evidence="1" type="ORF">AAF463_11265</name>
</gene>
<evidence type="ECO:0000313" key="1">
    <source>
        <dbReference type="EMBL" id="XBV46655.1"/>
    </source>
</evidence>
<proteinExistence type="predicted"/>
<name>A0AAU7U1I2_9GAMM</name>
<dbReference type="RefSeq" id="WP_350261992.1">
    <property type="nucleotide sequence ID" value="NZ_CP158292.1"/>
</dbReference>